<keyword evidence="5" id="KW-0460">Magnesium</keyword>
<keyword evidence="9" id="KW-1185">Reference proteome</keyword>
<evidence type="ECO:0000256" key="3">
    <source>
        <dbReference type="ARBA" id="ARBA00022723"/>
    </source>
</evidence>
<comment type="cofactor">
    <cofactor evidence="1">
        <name>Mn(2+)</name>
        <dbReference type="ChEBI" id="CHEBI:29035"/>
    </cofactor>
</comment>
<dbReference type="AlphaFoldDB" id="A0AAW1XIY7"/>
<dbReference type="GO" id="GO:0046872">
    <property type="term" value="F:metal ion binding"/>
    <property type="evidence" value="ECO:0007669"/>
    <property type="project" value="UniProtKB-KW"/>
</dbReference>
<evidence type="ECO:0000256" key="2">
    <source>
        <dbReference type="ARBA" id="ARBA00001946"/>
    </source>
</evidence>
<dbReference type="CDD" id="cd03426">
    <property type="entry name" value="NUDIX_CoAse_Nudt7"/>
    <property type="match status" value="2"/>
</dbReference>
<dbReference type="GO" id="GO:0015938">
    <property type="term" value="P:coenzyme A catabolic process"/>
    <property type="evidence" value="ECO:0007669"/>
    <property type="project" value="TreeGrafter"/>
</dbReference>
<dbReference type="SUPFAM" id="SSF55811">
    <property type="entry name" value="Nudix"/>
    <property type="match status" value="2"/>
</dbReference>
<evidence type="ECO:0000259" key="7">
    <source>
        <dbReference type="PROSITE" id="PS51462"/>
    </source>
</evidence>
<evidence type="ECO:0000256" key="1">
    <source>
        <dbReference type="ARBA" id="ARBA00001936"/>
    </source>
</evidence>
<keyword evidence="6" id="KW-0464">Manganese</keyword>
<evidence type="ECO:0000313" key="8">
    <source>
        <dbReference type="EMBL" id="KAK9936532.1"/>
    </source>
</evidence>
<feature type="domain" description="Nudix hydrolase" evidence="7">
    <location>
        <begin position="18"/>
        <end position="174"/>
    </location>
</feature>
<keyword evidence="4" id="KW-0378">Hydrolase</keyword>
<feature type="domain" description="Nudix hydrolase" evidence="7">
    <location>
        <begin position="247"/>
        <end position="385"/>
    </location>
</feature>
<comment type="cofactor">
    <cofactor evidence="2">
        <name>Mg(2+)</name>
        <dbReference type="ChEBI" id="CHEBI:18420"/>
    </cofactor>
</comment>
<dbReference type="GO" id="GO:0005737">
    <property type="term" value="C:cytoplasm"/>
    <property type="evidence" value="ECO:0007669"/>
    <property type="project" value="UniProtKB-ARBA"/>
</dbReference>
<dbReference type="PANTHER" id="PTHR12992">
    <property type="entry name" value="NUDIX HYDROLASE"/>
    <property type="match status" value="1"/>
</dbReference>
<dbReference type="InterPro" id="IPR045121">
    <property type="entry name" value="CoAse"/>
</dbReference>
<evidence type="ECO:0000256" key="5">
    <source>
        <dbReference type="ARBA" id="ARBA00022842"/>
    </source>
</evidence>
<dbReference type="Gene3D" id="3.90.79.10">
    <property type="entry name" value="Nucleoside Triphosphate Pyrophosphohydrolase"/>
    <property type="match status" value="2"/>
</dbReference>
<accession>A0AAW1XIY7</accession>
<evidence type="ECO:0000256" key="6">
    <source>
        <dbReference type="ARBA" id="ARBA00023211"/>
    </source>
</evidence>
<reference evidence="8 9" key="1">
    <citation type="journal article" date="2023" name="G3 (Bethesda)">
        <title>A chromosome-length genome assembly and annotation of blackberry (Rubus argutus, cv. 'Hillquist').</title>
        <authorList>
            <person name="Bruna T."/>
            <person name="Aryal R."/>
            <person name="Dudchenko O."/>
            <person name="Sargent D.J."/>
            <person name="Mead D."/>
            <person name="Buti M."/>
            <person name="Cavallini A."/>
            <person name="Hytonen T."/>
            <person name="Andres J."/>
            <person name="Pham M."/>
            <person name="Weisz D."/>
            <person name="Mascagni F."/>
            <person name="Usai G."/>
            <person name="Natali L."/>
            <person name="Bassil N."/>
            <person name="Fernandez G.E."/>
            <person name="Lomsadze A."/>
            <person name="Armour M."/>
            <person name="Olukolu B."/>
            <person name="Poorten T."/>
            <person name="Britton C."/>
            <person name="Davik J."/>
            <person name="Ashrafi H."/>
            <person name="Aiden E.L."/>
            <person name="Borodovsky M."/>
            <person name="Worthington M."/>
        </authorList>
    </citation>
    <scope>NUCLEOTIDE SEQUENCE [LARGE SCALE GENOMIC DNA]</scope>
    <source>
        <strain evidence="8">PI 553951</strain>
    </source>
</reference>
<name>A0AAW1XIY7_RUBAR</name>
<comment type="caution">
    <text evidence="8">The sequence shown here is derived from an EMBL/GenBank/DDBJ whole genome shotgun (WGS) entry which is preliminary data.</text>
</comment>
<dbReference type="EMBL" id="JBEDUW010000003">
    <property type="protein sequence ID" value="KAK9936532.1"/>
    <property type="molecule type" value="Genomic_DNA"/>
</dbReference>
<dbReference type="PROSITE" id="PS51462">
    <property type="entry name" value="NUDIX"/>
    <property type="match status" value="2"/>
</dbReference>
<proteinExistence type="predicted"/>
<sequence>MGSVRPGSPPPASTAGSTDRAAVLVCLFQGDDGDLRVILTKRASTLSSHSGEVALPGGKREEGDADDVDTALREAKEEIGLESSQVNVVTVLEPFVNKQGMPVVPVIGILNVREAFKPAPNPAEVEALFDAPMEMFIKDDNWRVEMGEWMGNKYLIHIFDYEMKNKKYTIWGLTASILIRAASIVYERPPPFVEQNPSYKVAFVVESEDNRMVSSKPEQRLQTLAQHFRLQKLVKPGLSPTSTTGSIKRAAVLVCLFQGEEGDLRVILTKRASTLSSHSGEVALPGGKREQGDADDVDTALREAKEEIGLDPSQVNIITILEPFVTKKGMTVIPVIGILSNKEAFNPAPNAAEVEAIFYAPLEMFLKDENRRSEEKEWMGDKYLLHHFYFEDDGKEYVIWALTAGILIKAASIVYQRQPAFVERRPKFWSGSTHVTTP</sequence>
<organism evidence="8 9">
    <name type="scientific">Rubus argutus</name>
    <name type="common">Southern blackberry</name>
    <dbReference type="NCBI Taxonomy" id="59490"/>
    <lineage>
        <taxon>Eukaryota</taxon>
        <taxon>Viridiplantae</taxon>
        <taxon>Streptophyta</taxon>
        <taxon>Embryophyta</taxon>
        <taxon>Tracheophyta</taxon>
        <taxon>Spermatophyta</taxon>
        <taxon>Magnoliopsida</taxon>
        <taxon>eudicotyledons</taxon>
        <taxon>Gunneridae</taxon>
        <taxon>Pentapetalae</taxon>
        <taxon>rosids</taxon>
        <taxon>fabids</taxon>
        <taxon>Rosales</taxon>
        <taxon>Rosaceae</taxon>
        <taxon>Rosoideae</taxon>
        <taxon>Rosoideae incertae sedis</taxon>
        <taxon>Rubus</taxon>
    </lineage>
</organism>
<dbReference type="InterPro" id="IPR000086">
    <property type="entry name" value="NUDIX_hydrolase_dom"/>
</dbReference>
<dbReference type="GO" id="GO:0010945">
    <property type="term" value="F:coenzyme A diphosphatase activity"/>
    <property type="evidence" value="ECO:0007669"/>
    <property type="project" value="InterPro"/>
</dbReference>
<dbReference type="GO" id="GO:0006637">
    <property type="term" value="P:acyl-CoA metabolic process"/>
    <property type="evidence" value="ECO:0007669"/>
    <property type="project" value="UniProtKB-ARBA"/>
</dbReference>
<dbReference type="GO" id="GO:0008893">
    <property type="term" value="F:guanosine-3',5'-bis(diphosphate) 3'-diphosphatase activity"/>
    <property type="evidence" value="ECO:0007669"/>
    <property type="project" value="UniProtKB-ARBA"/>
</dbReference>
<dbReference type="InterPro" id="IPR015797">
    <property type="entry name" value="NUDIX_hydrolase-like_dom_sf"/>
</dbReference>
<keyword evidence="3" id="KW-0479">Metal-binding</keyword>
<evidence type="ECO:0000256" key="4">
    <source>
        <dbReference type="ARBA" id="ARBA00022801"/>
    </source>
</evidence>
<dbReference type="Pfam" id="PF00293">
    <property type="entry name" value="NUDIX"/>
    <property type="match status" value="2"/>
</dbReference>
<dbReference type="FunFam" id="3.90.79.10:FF:000036">
    <property type="entry name" value="Nudix hydrolase 11"/>
    <property type="match status" value="2"/>
</dbReference>
<gene>
    <name evidence="8" type="ORF">M0R45_013368</name>
</gene>
<dbReference type="Proteomes" id="UP001457282">
    <property type="component" value="Unassembled WGS sequence"/>
</dbReference>
<dbReference type="PANTHER" id="PTHR12992:SF41">
    <property type="entry name" value="NUDIX HYDROLASE 11"/>
    <property type="match status" value="1"/>
</dbReference>
<dbReference type="GO" id="GO:0015937">
    <property type="term" value="P:coenzyme A biosynthetic process"/>
    <property type="evidence" value="ECO:0007669"/>
    <property type="project" value="UniProtKB-ARBA"/>
</dbReference>
<protein>
    <recommendedName>
        <fullName evidence="7">Nudix hydrolase domain-containing protein</fullName>
    </recommendedName>
</protein>
<evidence type="ECO:0000313" key="9">
    <source>
        <dbReference type="Proteomes" id="UP001457282"/>
    </source>
</evidence>